<feature type="transmembrane region" description="Helical" evidence="1">
    <location>
        <begin position="87"/>
        <end position="109"/>
    </location>
</feature>
<evidence type="ECO:0000256" key="1">
    <source>
        <dbReference type="SAM" id="Phobius"/>
    </source>
</evidence>
<dbReference type="Pfam" id="PF08592">
    <property type="entry name" value="Anthrone_oxy"/>
    <property type="match status" value="1"/>
</dbReference>
<dbReference type="EMBL" id="WWEN01000002">
    <property type="protein sequence ID" value="MYM54146.1"/>
    <property type="molecule type" value="Genomic_DNA"/>
</dbReference>
<keyword evidence="3" id="KW-1185">Reference proteome</keyword>
<dbReference type="Proteomes" id="UP000479043">
    <property type="component" value="Unassembled WGS sequence"/>
</dbReference>
<name>A0A6L8LGL3_9RHOB</name>
<feature type="transmembrane region" description="Helical" evidence="1">
    <location>
        <begin position="58"/>
        <end position="81"/>
    </location>
</feature>
<comment type="caution">
    <text evidence="2">The sequence shown here is derived from an EMBL/GenBank/DDBJ whole genome shotgun (WGS) entry which is preliminary data.</text>
</comment>
<evidence type="ECO:0000313" key="2">
    <source>
        <dbReference type="EMBL" id="MYM54146.1"/>
    </source>
</evidence>
<reference evidence="2 3" key="1">
    <citation type="submission" date="2020-01" db="EMBL/GenBank/DDBJ databases">
        <authorList>
            <person name="Chen S."/>
        </authorList>
    </citation>
    <scope>NUCLEOTIDE SEQUENCE [LARGE SCALE GENOMIC DNA]</scope>
    <source>
        <strain evidence="2 3">GS-10</strain>
    </source>
</reference>
<dbReference type="RefSeq" id="WP_160971861.1">
    <property type="nucleotide sequence ID" value="NZ_WWEN01000002.1"/>
</dbReference>
<dbReference type="InterPro" id="IPR013901">
    <property type="entry name" value="Anthrone_oxy"/>
</dbReference>
<keyword evidence="1" id="KW-0812">Transmembrane</keyword>
<feature type="transmembrane region" description="Helical" evidence="1">
    <location>
        <begin position="6"/>
        <end position="27"/>
    </location>
</feature>
<organism evidence="2 3">
    <name type="scientific">Thalassovita mangrovi</name>
    <dbReference type="NCBI Taxonomy" id="2692236"/>
    <lineage>
        <taxon>Bacteria</taxon>
        <taxon>Pseudomonadati</taxon>
        <taxon>Pseudomonadota</taxon>
        <taxon>Alphaproteobacteria</taxon>
        <taxon>Rhodobacterales</taxon>
        <taxon>Roseobacteraceae</taxon>
        <taxon>Thalassovita</taxon>
    </lineage>
</organism>
<sequence>MFADWMLWGIVALALSAGLVAGVFLAFSDFIMTSLSASKPAAGTEAMQIINREVHGSIFALLLIGLVPVSAVVALFGYFTLPGSASAWLIVATAVYFAGVMLVTGLGNVPMNMRLEAMPQAGAAAQAYWPDYVRGWVVWNHLRTAASFGTMACYVIAAVQLAKAM</sequence>
<protein>
    <submittedName>
        <fullName evidence="2">DUF1772 domain-containing protein</fullName>
    </submittedName>
</protein>
<accession>A0A6L8LGL3</accession>
<keyword evidence="1" id="KW-1133">Transmembrane helix</keyword>
<gene>
    <name evidence="2" type="ORF">GR167_02430</name>
</gene>
<dbReference type="AlphaFoldDB" id="A0A6L8LGL3"/>
<evidence type="ECO:0000313" key="3">
    <source>
        <dbReference type="Proteomes" id="UP000479043"/>
    </source>
</evidence>
<keyword evidence="1" id="KW-0472">Membrane</keyword>
<proteinExistence type="predicted"/>